<dbReference type="WBParaSite" id="ACRNAN_scaffold3296.g13954.t1">
    <property type="protein sequence ID" value="ACRNAN_scaffold3296.g13954.t1"/>
    <property type="gene ID" value="ACRNAN_scaffold3296.g13954"/>
</dbReference>
<proteinExistence type="predicted"/>
<evidence type="ECO:0000313" key="1">
    <source>
        <dbReference type="Proteomes" id="UP000887540"/>
    </source>
</evidence>
<organism evidence="1 2">
    <name type="scientific">Acrobeloides nanus</name>
    <dbReference type="NCBI Taxonomy" id="290746"/>
    <lineage>
        <taxon>Eukaryota</taxon>
        <taxon>Metazoa</taxon>
        <taxon>Ecdysozoa</taxon>
        <taxon>Nematoda</taxon>
        <taxon>Chromadorea</taxon>
        <taxon>Rhabditida</taxon>
        <taxon>Tylenchina</taxon>
        <taxon>Cephalobomorpha</taxon>
        <taxon>Cephaloboidea</taxon>
        <taxon>Cephalobidae</taxon>
        <taxon>Acrobeloides</taxon>
    </lineage>
</organism>
<name>A0A914DQC0_9BILA</name>
<evidence type="ECO:0000313" key="2">
    <source>
        <dbReference type="WBParaSite" id="ACRNAN_scaffold3296.g13954.t1"/>
    </source>
</evidence>
<reference evidence="2" key="1">
    <citation type="submission" date="2022-11" db="UniProtKB">
        <authorList>
            <consortium name="WormBaseParasite"/>
        </authorList>
    </citation>
    <scope>IDENTIFICATION</scope>
</reference>
<keyword evidence="1" id="KW-1185">Reference proteome</keyword>
<sequence length="66" mass="7476">MWINKRKHGKRFYALSTISFQGMDQCLRLIVVNPACIVPHAKTALLEEVITEVVHPVLLVNHVLLA</sequence>
<protein>
    <submittedName>
        <fullName evidence="2">Uncharacterized protein</fullName>
    </submittedName>
</protein>
<dbReference type="AlphaFoldDB" id="A0A914DQC0"/>
<dbReference type="Proteomes" id="UP000887540">
    <property type="component" value="Unplaced"/>
</dbReference>
<accession>A0A914DQC0</accession>